<dbReference type="InterPro" id="IPR050313">
    <property type="entry name" value="Carb_Metab_HTH_regulators"/>
</dbReference>
<dbReference type="GO" id="GO:0003700">
    <property type="term" value="F:DNA-binding transcription factor activity"/>
    <property type="evidence" value="ECO:0007669"/>
    <property type="project" value="InterPro"/>
</dbReference>
<sequence length="255" mass="28763">MENKREDRLQRLLVALKKTDKIHLKDAALLLDVSEMTVRRDLGDSVSPLILLGGYIVIDPKNSPATHYFVSEQKMRQVAEKQRLGKQAAMLINDDDVVFFDCGTTTPYIIEQIPDERVFSAICYSFNTFLALQDKPNCEVMMCGGMYRPSNSIFIPFGKSSSELDNTLPDKAFISAAGISIEYGVSCFNFDELLVKHQAMQRSREKILVVDSSKFGQVRPAAIAPLSKFNTLVTDSAPQQSYIDYCRESDIQLYY</sequence>
<dbReference type="PROSITE" id="PS00894">
    <property type="entry name" value="HTH_DEOR_1"/>
    <property type="match status" value="1"/>
</dbReference>
<dbReference type="Proteomes" id="UP000192536">
    <property type="component" value="Unassembled WGS sequence"/>
</dbReference>
<dbReference type="RefSeq" id="WP_084912413.1">
    <property type="nucleotide sequence ID" value="NZ_CAUQAZ010000085.1"/>
</dbReference>
<dbReference type="GO" id="GO:0003677">
    <property type="term" value="F:DNA binding"/>
    <property type="evidence" value="ECO:0007669"/>
    <property type="project" value="UniProtKB-KW"/>
</dbReference>
<dbReference type="InterPro" id="IPR014036">
    <property type="entry name" value="DeoR-like_C"/>
</dbReference>
<dbReference type="InterPro" id="IPR037171">
    <property type="entry name" value="NagB/RpiA_transferase-like"/>
</dbReference>
<dbReference type="SMART" id="SM00420">
    <property type="entry name" value="HTH_DEOR"/>
    <property type="match status" value="1"/>
</dbReference>
<dbReference type="STRING" id="1646377.BS640_08910"/>
<organism evidence="5 6">
    <name type="scientific">Rouxiella badensis</name>
    <dbReference type="NCBI Taxonomy" id="1646377"/>
    <lineage>
        <taxon>Bacteria</taxon>
        <taxon>Pseudomonadati</taxon>
        <taxon>Pseudomonadota</taxon>
        <taxon>Gammaproteobacteria</taxon>
        <taxon>Enterobacterales</taxon>
        <taxon>Yersiniaceae</taxon>
        <taxon>Rouxiella</taxon>
    </lineage>
</organism>
<dbReference type="InterPro" id="IPR018356">
    <property type="entry name" value="Tscrpt_reg_HTH_DeoR_CS"/>
</dbReference>
<evidence type="ECO:0000313" key="5">
    <source>
        <dbReference type="EMBL" id="ORJ25764.1"/>
    </source>
</evidence>
<accession>A0A1X0WG86</accession>
<gene>
    <name evidence="5" type="ORF">BS640_08910</name>
</gene>
<dbReference type="AlphaFoldDB" id="A0A1X0WG86"/>
<dbReference type="EMBL" id="MRWE01000012">
    <property type="protein sequence ID" value="ORJ25764.1"/>
    <property type="molecule type" value="Genomic_DNA"/>
</dbReference>
<keyword evidence="3" id="KW-0804">Transcription</keyword>
<evidence type="ECO:0000256" key="2">
    <source>
        <dbReference type="ARBA" id="ARBA00023125"/>
    </source>
</evidence>
<dbReference type="PROSITE" id="PS51000">
    <property type="entry name" value="HTH_DEOR_2"/>
    <property type="match status" value="1"/>
</dbReference>
<dbReference type="Gene3D" id="3.40.50.1360">
    <property type="match status" value="1"/>
</dbReference>
<dbReference type="NCBIfam" id="NF007961">
    <property type="entry name" value="PRK10681.1"/>
    <property type="match status" value="1"/>
</dbReference>
<keyword evidence="6" id="KW-1185">Reference proteome</keyword>
<feature type="domain" description="HTH deoR-type" evidence="4">
    <location>
        <begin position="5"/>
        <end position="57"/>
    </location>
</feature>
<reference evidence="5 6" key="1">
    <citation type="journal article" date="2017" name="Int. J. Syst. Evol. Microbiol.">
        <title>Rouxiella badensis sp. nov. and Rouxiella silvae sp. nov. isolated from peat bog soil in Germany and emendation of the genus description.</title>
        <authorList>
            <person name="Le Fleche-Mateos A."/>
            <person name="Kugler J.H."/>
            <person name="Hansen S.H."/>
            <person name="Syldatk C."/>
            <person name="Hausmann R."/>
            <person name="Lomprez F."/>
            <person name="Vandenbogaert M."/>
            <person name="Manuguerra J.C."/>
            <person name="Grimont P.A."/>
        </authorList>
    </citation>
    <scope>NUCLEOTIDE SEQUENCE [LARGE SCALE GENOMIC DNA]</scope>
    <source>
        <strain evidence="5 6">DSM 100043</strain>
    </source>
</reference>
<dbReference type="PANTHER" id="PTHR30363">
    <property type="entry name" value="HTH-TYPE TRANSCRIPTIONAL REGULATOR SRLR-RELATED"/>
    <property type="match status" value="1"/>
</dbReference>
<name>A0A1X0WG86_9GAMM</name>
<evidence type="ECO:0000256" key="1">
    <source>
        <dbReference type="ARBA" id="ARBA00023015"/>
    </source>
</evidence>
<evidence type="ECO:0000313" key="6">
    <source>
        <dbReference type="Proteomes" id="UP000192536"/>
    </source>
</evidence>
<proteinExistence type="predicted"/>
<evidence type="ECO:0000259" key="4">
    <source>
        <dbReference type="PROSITE" id="PS51000"/>
    </source>
</evidence>
<keyword evidence="2 5" id="KW-0238">DNA-binding</keyword>
<dbReference type="SUPFAM" id="SSF100950">
    <property type="entry name" value="NagB/RpiA/CoA transferase-like"/>
    <property type="match status" value="1"/>
</dbReference>
<evidence type="ECO:0000256" key="3">
    <source>
        <dbReference type="ARBA" id="ARBA00023163"/>
    </source>
</evidence>
<protein>
    <submittedName>
        <fullName evidence="5">DNA-binding transcriptional repressor DeoR</fullName>
    </submittedName>
</protein>
<dbReference type="SMART" id="SM01134">
    <property type="entry name" value="DeoRC"/>
    <property type="match status" value="1"/>
</dbReference>
<dbReference type="InterPro" id="IPR001034">
    <property type="entry name" value="DeoR_HTH"/>
</dbReference>
<dbReference type="PANTHER" id="PTHR30363:SF8">
    <property type="entry name" value="DEOXYRIBOSE OPERON REPRESSOR"/>
    <property type="match status" value="1"/>
</dbReference>
<dbReference type="Pfam" id="PF00455">
    <property type="entry name" value="DeoRC"/>
    <property type="match status" value="1"/>
</dbReference>
<dbReference type="GeneID" id="93566765"/>
<keyword evidence="1" id="KW-0805">Transcription regulation</keyword>
<comment type="caution">
    <text evidence="5">The sequence shown here is derived from an EMBL/GenBank/DDBJ whole genome shotgun (WGS) entry which is preliminary data.</text>
</comment>
<dbReference type="Pfam" id="PF08220">
    <property type="entry name" value="HTH_DeoR"/>
    <property type="match status" value="1"/>
</dbReference>